<organism evidence="3">
    <name type="scientific">Caenorhabditis remanei</name>
    <name type="common">Caenorhabditis vulgaris</name>
    <dbReference type="NCBI Taxonomy" id="31234"/>
    <lineage>
        <taxon>Eukaryota</taxon>
        <taxon>Metazoa</taxon>
        <taxon>Ecdysozoa</taxon>
        <taxon>Nematoda</taxon>
        <taxon>Chromadorea</taxon>
        <taxon>Rhabditida</taxon>
        <taxon>Rhabditina</taxon>
        <taxon>Rhabditomorpha</taxon>
        <taxon>Rhabditoidea</taxon>
        <taxon>Rhabditidae</taxon>
        <taxon>Peloderinae</taxon>
        <taxon>Caenorhabditis</taxon>
    </lineage>
</organism>
<reference evidence="2" key="1">
    <citation type="submission" date="2007-07" db="EMBL/GenBank/DDBJ databases">
        <title>PCAP assembly of the Caenorhabditis remanei genome.</title>
        <authorList>
            <consortium name="The Caenorhabditis remanei Sequencing Consortium"/>
            <person name="Wilson R.K."/>
        </authorList>
    </citation>
    <scope>NUCLEOTIDE SEQUENCE [LARGE SCALE GENOMIC DNA]</scope>
    <source>
        <strain evidence="2">PB4641</strain>
    </source>
</reference>
<protein>
    <recommendedName>
        <fullName evidence="1">Sdz-33 F-box domain-containing protein</fullName>
    </recommendedName>
</protein>
<feature type="domain" description="Sdz-33 F-box" evidence="1">
    <location>
        <begin position="152"/>
        <end position="209"/>
    </location>
</feature>
<dbReference type="OrthoDB" id="9010513at2759"/>
<gene>
    <name evidence="2" type="ORF">CRE_10476</name>
</gene>
<dbReference type="AlphaFoldDB" id="E3N0Q4"/>
<accession>E3N0Q4</accession>
<dbReference type="Pfam" id="PF07735">
    <property type="entry name" value="FBA_2"/>
    <property type="match status" value="1"/>
</dbReference>
<dbReference type="InterPro" id="IPR053222">
    <property type="entry name" value="Zygotic_Embryogenesis-Asso"/>
</dbReference>
<dbReference type="PANTHER" id="PTHR22899">
    <property type="entry name" value="CYCLIN-RELATED F-BOX FAMILY"/>
    <property type="match status" value="1"/>
</dbReference>
<evidence type="ECO:0000313" key="3">
    <source>
        <dbReference type="Proteomes" id="UP000008281"/>
    </source>
</evidence>
<dbReference type="Proteomes" id="UP000008281">
    <property type="component" value="Unassembled WGS sequence"/>
</dbReference>
<evidence type="ECO:0000313" key="2">
    <source>
        <dbReference type="EMBL" id="EFP13562.1"/>
    </source>
</evidence>
<sequence>MFVKLLKLKCNHINLRLEYNKVEMKVIFDNSEELKVDMYTDRFKVDLRYGKDHIYWWPSTLPPIDYVLSIVDVTHCKSIKKLIFPKVAVYDPEYDNTIPLLTKLSKIDEVIVEDFTSYILSPDSPLRDVLRIVFLVTSAVTISDHVRKPEYLREIFTGNFDAVSVQLLGDIDTRFPLNDLRIANAKTLKLDRVAFKVEDLNLYFKLWMK</sequence>
<dbReference type="HOGENOM" id="CLU_028840_5_0_1"/>
<evidence type="ECO:0000259" key="1">
    <source>
        <dbReference type="Pfam" id="PF07735"/>
    </source>
</evidence>
<dbReference type="PANTHER" id="PTHR22899:SF0">
    <property type="entry name" value="F-BOX ASSOCIATED DOMAIN-CONTAINING PROTEIN-RELATED"/>
    <property type="match status" value="1"/>
</dbReference>
<keyword evidence="3" id="KW-1185">Reference proteome</keyword>
<dbReference type="EMBL" id="DS268506">
    <property type="protein sequence ID" value="EFP13562.1"/>
    <property type="molecule type" value="Genomic_DNA"/>
</dbReference>
<name>E3N0Q4_CAERE</name>
<dbReference type="InterPro" id="IPR012885">
    <property type="entry name" value="F-box_Sdz-33"/>
</dbReference>
<proteinExistence type="predicted"/>
<dbReference type="InParanoid" id="E3N0Q4"/>